<feature type="non-terminal residue" evidence="1">
    <location>
        <position position="137"/>
    </location>
</feature>
<name>A0A383EIH1_9ZZZZ</name>
<evidence type="ECO:0000313" key="1">
    <source>
        <dbReference type="EMBL" id="SVE56419.1"/>
    </source>
</evidence>
<sequence>MTKLVFFIFIFLGSVCTFSIAQADHHGVHHHGPNGGVLISLDDERRFVELVVRDDQVVTARLFDNEKKPLKNVLEFLTLTFTEPDGEKEDYKIEANDENGEKVFQRTSGHVVHHIVRDPIVVSIQQKGKTYSSKEFS</sequence>
<dbReference type="AlphaFoldDB" id="A0A383EIH1"/>
<dbReference type="EMBL" id="UINC01226085">
    <property type="protein sequence ID" value="SVE56419.1"/>
    <property type="molecule type" value="Genomic_DNA"/>
</dbReference>
<proteinExistence type="predicted"/>
<gene>
    <name evidence="1" type="ORF">METZ01_LOCUS509273</name>
</gene>
<accession>A0A383EIH1</accession>
<organism evidence="1">
    <name type="scientific">marine metagenome</name>
    <dbReference type="NCBI Taxonomy" id="408172"/>
    <lineage>
        <taxon>unclassified sequences</taxon>
        <taxon>metagenomes</taxon>
        <taxon>ecological metagenomes</taxon>
    </lineage>
</organism>
<protein>
    <submittedName>
        <fullName evidence="1">Uncharacterized protein</fullName>
    </submittedName>
</protein>
<reference evidence="1" key="1">
    <citation type="submission" date="2018-05" db="EMBL/GenBank/DDBJ databases">
        <authorList>
            <person name="Lanie J.A."/>
            <person name="Ng W.-L."/>
            <person name="Kazmierczak K.M."/>
            <person name="Andrzejewski T.M."/>
            <person name="Davidsen T.M."/>
            <person name="Wayne K.J."/>
            <person name="Tettelin H."/>
            <person name="Glass J.I."/>
            <person name="Rusch D."/>
            <person name="Podicherti R."/>
            <person name="Tsui H.-C.T."/>
            <person name="Winkler M.E."/>
        </authorList>
    </citation>
    <scope>NUCLEOTIDE SEQUENCE</scope>
</reference>